<dbReference type="AlphaFoldDB" id="A0AAJ0ACI9"/>
<evidence type="ECO:0000259" key="1">
    <source>
        <dbReference type="Pfam" id="PF22693"/>
    </source>
</evidence>
<organism evidence="2 3">
    <name type="scientific">Colletotrichum godetiae</name>
    <dbReference type="NCBI Taxonomy" id="1209918"/>
    <lineage>
        <taxon>Eukaryota</taxon>
        <taxon>Fungi</taxon>
        <taxon>Dikarya</taxon>
        <taxon>Ascomycota</taxon>
        <taxon>Pezizomycotina</taxon>
        <taxon>Sordariomycetes</taxon>
        <taxon>Hypocreomycetidae</taxon>
        <taxon>Glomerellales</taxon>
        <taxon>Glomerellaceae</taxon>
        <taxon>Colletotrichum</taxon>
        <taxon>Colletotrichum acutatum species complex</taxon>
    </lineage>
</organism>
<dbReference type="Proteomes" id="UP001224890">
    <property type="component" value="Unassembled WGS sequence"/>
</dbReference>
<proteinExistence type="predicted"/>
<accession>A0AAJ0ACI9</accession>
<gene>
    <name evidence="2" type="ORF">BDP55DRAFT_733615</name>
</gene>
<feature type="domain" description="MACPF-like" evidence="1">
    <location>
        <begin position="200"/>
        <end position="323"/>
    </location>
</feature>
<reference evidence="2" key="1">
    <citation type="submission" date="2021-06" db="EMBL/GenBank/DDBJ databases">
        <title>Comparative genomics, transcriptomics and evolutionary studies reveal genomic signatures of adaptation to plant cell wall in hemibiotrophic fungi.</title>
        <authorList>
            <consortium name="DOE Joint Genome Institute"/>
            <person name="Baroncelli R."/>
            <person name="Diaz J.F."/>
            <person name="Benocci T."/>
            <person name="Peng M."/>
            <person name="Battaglia E."/>
            <person name="Haridas S."/>
            <person name="Andreopoulos W."/>
            <person name="Labutti K."/>
            <person name="Pangilinan J."/>
            <person name="Floch G.L."/>
            <person name="Makela M.R."/>
            <person name="Henrissat B."/>
            <person name="Grigoriev I.V."/>
            <person name="Crouch J.A."/>
            <person name="De Vries R.P."/>
            <person name="Sukno S.A."/>
            <person name="Thon M.R."/>
        </authorList>
    </citation>
    <scope>NUCLEOTIDE SEQUENCE</scope>
    <source>
        <strain evidence="2">CBS 193.32</strain>
    </source>
</reference>
<keyword evidence="3" id="KW-1185">Reference proteome</keyword>
<dbReference type="Pfam" id="PF22693">
    <property type="entry name" value="MACPF_1"/>
    <property type="match status" value="1"/>
</dbReference>
<evidence type="ECO:0000313" key="2">
    <source>
        <dbReference type="EMBL" id="KAK1659111.1"/>
    </source>
</evidence>
<name>A0AAJ0ACI9_9PEZI</name>
<dbReference type="InterPro" id="IPR054586">
    <property type="entry name" value="MACPF_1_fungal"/>
</dbReference>
<comment type="caution">
    <text evidence="2">The sequence shown here is derived from an EMBL/GenBank/DDBJ whole genome shotgun (WGS) entry which is preliminary data.</text>
</comment>
<dbReference type="EMBL" id="JAHMHR010000065">
    <property type="protein sequence ID" value="KAK1659111.1"/>
    <property type="molecule type" value="Genomic_DNA"/>
</dbReference>
<protein>
    <recommendedName>
        <fullName evidence="1">MACPF-like domain-containing protein</fullName>
    </recommendedName>
</protein>
<dbReference type="RefSeq" id="XP_060423875.1">
    <property type="nucleotide sequence ID" value="XM_060580115.1"/>
</dbReference>
<evidence type="ECO:0000313" key="3">
    <source>
        <dbReference type="Proteomes" id="UP001224890"/>
    </source>
</evidence>
<sequence>MAKVLEQAKQARFLDRGILPTFADSTLAALGSNYAASAGTSGYKEPGEPTGMQWDSVLKNNRALHGYYTDFDKGILVKALKQAFRLRGIATPGISPKCNPSIPPFYIYNTASVSLTEIRQQNQRSLIKEGFNSFGGGAKIPLTVFAAFDEEHAWSQQDNQSTDVDSLAVTYNLPRIVIELDADSLEMNPECSLDAKAASTTDEVALFHRKYGIVFATSFTLGGYLHSSRNVTKNELATLDQVKDTTRTAAGLSIQTPSVSASIGIASTSGTGSQAGGTSLNQGARLTWDANGGNTLLASNPTDWVSTVKDYRLWRLMDQQRVVQLDGLIRDLDSVAYSNLNDPSASSDAGKDPIKDPDFNARIRLAQYDAMPASAVYNLYSQFLAQNYPDSDAAKIPVGIKFSGLTLDQIVYFGLFMASKGNLKFN</sequence>
<dbReference type="GeneID" id="85464641"/>